<evidence type="ECO:0000313" key="9">
    <source>
        <dbReference type="EMBL" id="QOV23414.1"/>
    </source>
</evidence>
<dbReference type="InterPro" id="IPR004843">
    <property type="entry name" value="Calcineurin-like_PHP"/>
</dbReference>
<dbReference type="Pfam" id="PF00353">
    <property type="entry name" value="HemolysinCabind"/>
    <property type="match status" value="2"/>
</dbReference>
<evidence type="ECO:0000259" key="7">
    <source>
        <dbReference type="Pfam" id="PF00149"/>
    </source>
</evidence>
<evidence type="ECO:0000256" key="6">
    <source>
        <dbReference type="SAM" id="MobiDB-lite"/>
    </source>
</evidence>
<dbReference type="Pfam" id="PF00149">
    <property type="entry name" value="Metallophos"/>
    <property type="match status" value="1"/>
</dbReference>
<proteinExistence type="predicted"/>
<dbReference type="EMBL" id="CP063311">
    <property type="protein sequence ID" value="QOV23414.1"/>
    <property type="molecule type" value="Genomic_DNA"/>
</dbReference>
<sequence length="839" mass="90458">MSEFRINPYLQNPSSQGIYITWFTEQDIPGRLTITGPGLNNPLALVSTPTFQPLLTYTTAEKNQNIPGLVQGSWLISDNNYKHSINVQGLLPGNTYNYTVTLGSETFTSTFKTAPSNTDWSSVRFIAMADSETEPLGRVTNREWQPGALATNSIERPALSNSQWADTFGTSGSGANQTLRYALTETEGYRQNLAVVNSRHPDFLMMPGDLVQGGGYQPGWDEFFRHNAGEFDSGLSQYPILPALGNWENFGALNGGYGTDRDGRFGPKFGRDKYHIYFDAPDNGTPEHRDNYYRIDYGPVTILTLDSSNGEPDDRRSNYGGEGQPPKISGREYTGPGTDTQENYTREQYEAAGGTDLADFNPGSIQWNWVMEQLNDARSQGQIIFVQFHHVPYSSGEHGQPMNHVLSTGQAGTPMRQYHSMFEQYGVAAVLAGHSEMFERSFVDEDGDGIGVSYYDVGVAGDGLRGQKRDGSGLNRPLLNYNEFSQWTADQSEPELWGEVNGVPQLIDGGKHYGHLEVNLQRLNPAGGASAKVVMTPVYVFPILDANYNLINTERRVYGDEILLLADTQGRIATAPLDPNPLIFGSAESDDIVLNRNQPLKTVFSGNGDDVVDASLVSYVEVIGGTGNDTIMVASVSFASGGDGDDTLMIGTQGSGSSSVLDGGRGNDTLMVVEASGANILLGGADHDTLQVAEGRGQMLFGGSGRDVLRSSPDGHNRLYGGSGDDQLFSTVGDRLFGGDGNDSLYAGQGGNNLLWGGAGADSFWLVVSGSLPNAPNVVKDFQLGIDRIGMGGITANQVSLFSQNGNTLIRVGGTDVALIEGVNSAQFNLNDSSQFVFA</sequence>
<comment type="cofactor">
    <cofactor evidence="1">
        <name>Ca(2+)</name>
        <dbReference type="ChEBI" id="CHEBI:29108"/>
    </cofactor>
</comment>
<evidence type="ECO:0000256" key="1">
    <source>
        <dbReference type="ARBA" id="ARBA00001913"/>
    </source>
</evidence>
<name>A0A7S6U6D1_9CYAN</name>
<dbReference type="GO" id="GO:0005615">
    <property type="term" value="C:extracellular space"/>
    <property type="evidence" value="ECO:0007669"/>
    <property type="project" value="InterPro"/>
</dbReference>
<protein>
    <submittedName>
        <fullName evidence="9">Metallophosphoesterase</fullName>
    </submittedName>
</protein>
<evidence type="ECO:0000256" key="2">
    <source>
        <dbReference type="ARBA" id="ARBA00004613"/>
    </source>
</evidence>
<dbReference type="KEGG" id="aee:IM676_03625"/>
<dbReference type="Gene3D" id="2.150.10.10">
    <property type="entry name" value="Serralysin-like metalloprotease, C-terminal"/>
    <property type="match status" value="2"/>
</dbReference>
<dbReference type="Gene3D" id="3.60.21.10">
    <property type="match status" value="1"/>
</dbReference>
<dbReference type="InterPro" id="IPR011049">
    <property type="entry name" value="Serralysin-like_metalloprot_C"/>
</dbReference>
<dbReference type="RefSeq" id="WP_200988960.1">
    <property type="nucleotide sequence ID" value="NZ_CP063311.1"/>
</dbReference>
<dbReference type="InterPro" id="IPR039331">
    <property type="entry name" value="PAPs-like"/>
</dbReference>
<keyword evidence="3" id="KW-0964">Secreted</keyword>
<feature type="domain" description="Peptidase M10 serralysin C-terminal" evidence="8">
    <location>
        <begin position="649"/>
        <end position="798"/>
    </location>
</feature>
<keyword evidence="5" id="KW-0677">Repeat</keyword>
<reference evidence="10" key="1">
    <citation type="submission" date="2020-10" db="EMBL/GenBank/DDBJ databases">
        <title>Genome-based taxonomic classification of the species Anabaenopsis elenkinii.</title>
        <authorList>
            <person name="Delbaje E."/>
            <person name="Andreote A.P.D."/>
            <person name="Pellegrinetti T.A."/>
            <person name="Cruz R.B."/>
            <person name="Branco L.H.Z."/>
            <person name="Fiore M.F."/>
        </authorList>
    </citation>
    <scope>NUCLEOTIDE SEQUENCE [LARGE SCALE GENOMIC DNA]</scope>
    <source>
        <strain evidence="10">CCIBt3563</strain>
    </source>
</reference>
<dbReference type="Proteomes" id="UP000593846">
    <property type="component" value="Chromosome"/>
</dbReference>
<evidence type="ECO:0000256" key="3">
    <source>
        <dbReference type="ARBA" id="ARBA00022525"/>
    </source>
</evidence>
<dbReference type="PANTHER" id="PTHR22953:SF153">
    <property type="entry name" value="PURPLE ACID PHOSPHATASE"/>
    <property type="match status" value="1"/>
</dbReference>
<dbReference type="InterPro" id="IPR029052">
    <property type="entry name" value="Metallo-depent_PP-like"/>
</dbReference>
<dbReference type="PANTHER" id="PTHR22953">
    <property type="entry name" value="ACID PHOSPHATASE RELATED"/>
    <property type="match status" value="1"/>
</dbReference>
<dbReference type="SUPFAM" id="SSF56300">
    <property type="entry name" value="Metallo-dependent phosphatases"/>
    <property type="match status" value="1"/>
</dbReference>
<keyword evidence="4" id="KW-0732">Signal</keyword>
<dbReference type="AlphaFoldDB" id="A0A7S6U6D1"/>
<dbReference type="Pfam" id="PF08548">
    <property type="entry name" value="Peptidase_M10_C"/>
    <property type="match status" value="1"/>
</dbReference>
<dbReference type="SUPFAM" id="SSF51120">
    <property type="entry name" value="beta-Roll"/>
    <property type="match status" value="1"/>
</dbReference>
<organism evidence="9 10">
    <name type="scientific">Anabaenopsis elenkinii CCIBt3563</name>
    <dbReference type="NCBI Taxonomy" id="2779889"/>
    <lineage>
        <taxon>Bacteria</taxon>
        <taxon>Bacillati</taxon>
        <taxon>Cyanobacteriota</taxon>
        <taxon>Cyanophyceae</taxon>
        <taxon>Nostocales</taxon>
        <taxon>Nodulariaceae</taxon>
        <taxon>Anabaenopsis</taxon>
    </lineage>
</organism>
<evidence type="ECO:0000313" key="10">
    <source>
        <dbReference type="Proteomes" id="UP000593846"/>
    </source>
</evidence>
<dbReference type="GO" id="GO:0005509">
    <property type="term" value="F:calcium ion binding"/>
    <property type="evidence" value="ECO:0007669"/>
    <property type="project" value="InterPro"/>
</dbReference>
<dbReference type="InterPro" id="IPR013858">
    <property type="entry name" value="Peptidase_M10B_C"/>
</dbReference>
<evidence type="ECO:0000256" key="4">
    <source>
        <dbReference type="ARBA" id="ARBA00022729"/>
    </source>
</evidence>
<accession>A0A7S6U6D1</accession>
<evidence type="ECO:0000256" key="5">
    <source>
        <dbReference type="ARBA" id="ARBA00022737"/>
    </source>
</evidence>
<feature type="region of interest" description="Disordered" evidence="6">
    <location>
        <begin position="304"/>
        <end position="341"/>
    </location>
</feature>
<dbReference type="InterPro" id="IPR001343">
    <property type="entry name" value="Hemolysn_Ca-bd"/>
</dbReference>
<dbReference type="PRINTS" id="PR00313">
    <property type="entry name" value="CABNDNGRPT"/>
</dbReference>
<feature type="domain" description="Calcineurin-like phosphoesterase" evidence="7">
    <location>
        <begin position="197"/>
        <end position="435"/>
    </location>
</feature>
<gene>
    <name evidence="9" type="ORF">IM676_03625</name>
</gene>
<comment type="subcellular location">
    <subcellularLocation>
        <location evidence="2">Secreted</location>
    </subcellularLocation>
</comment>
<keyword evidence="10" id="KW-1185">Reference proteome</keyword>
<evidence type="ECO:0000259" key="8">
    <source>
        <dbReference type="Pfam" id="PF08548"/>
    </source>
</evidence>
<dbReference type="GO" id="GO:0003993">
    <property type="term" value="F:acid phosphatase activity"/>
    <property type="evidence" value="ECO:0007669"/>
    <property type="project" value="InterPro"/>
</dbReference>